<accession>S7ZSG2</accession>
<keyword evidence="3" id="KW-1185">Reference proteome</keyword>
<organism evidence="2 3">
    <name type="scientific">Penicillium oxalicum (strain 114-2 / CGMCC 5302)</name>
    <name type="common">Penicillium decumbens</name>
    <dbReference type="NCBI Taxonomy" id="933388"/>
    <lineage>
        <taxon>Eukaryota</taxon>
        <taxon>Fungi</taxon>
        <taxon>Dikarya</taxon>
        <taxon>Ascomycota</taxon>
        <taxon>Pezizomycotina</taxon>
        <taxon>Eurotiomycetes</taxon>
        <taxon>Eurotiomycetidae</taxon>
        <taxon>Eurotiales</taxon>
        <taxon>Aspergillaceae</taxon>
        <taxon>Penicillium</taxon>
    </lineage>
</organism>
<feature type="region of interest" description="Disordered" evidence="1">
    <location>
        <begin position="1"/>
        <end position="63"/>
    </location>
</feature>
<evidence type="ECO:0000313" key="2">
    <source>
        <dbReference type="EMBL" id="EPS31661.1"/>
    </source>
</evidence>
<protein>
    <submittedName>
        <fullName evidence="2">Uncharacterized protein</fullName>
    </submittedName>
</protein>
<dbReference type="HOGENOM" id="CLU_2292637_0_0_1"/>
<gene>
    <name evidence="2" type="ORF">PDE_06618</name>
</gene>
<sequence length="101" mass="11283">MDSWFGRIGDAEGHLEGPTGHVEDEATPQPDREPAEQGGKAHKSRGIESFNTRARSLARQSSRCQAAPYIRSIQHIAVEELYNPSSSRNLKMNFINLHIIL</sequence>
<evidence type="ECO:0000256" key="1">
    <source>
        <dbReference type="SAM" id="MobiDB-lite"/>
    </source>
</evidence>
<dbReference type="AlphaFoldDB" id="S7ZSG2"/>
<name>S7ZSG2_PENO1</name>
<dbReference type="EMBL" id="KB644414">
    <property type="protein sequence ID" value="EPS31661.1"/>
    <property type="molecule type" value="Genomic_DNA"/>
</dbReference>
<dbReference type="Proteomes" id="UP000019376">
    <property type="component" value="Unassembled WGS sequence"/>
</dbReference>
<feature type="compositionally biased region" description="Polar residues" evidence="1">
    <location>
        <begin position="49"/>
        <end position="63"/>
    </location>
</feature>
<evidence type="ECO:0000313" key="3">
    <source>
        <dbReference type="Proteomes" id="UP000019376"/>
    </source>
</evidence>
<proteinExistence type="predicted"/>
<reference evidence="2 3" key="1">
    <citation type="journal article" date="2013" name="PLoS ONE">
        <title>Genomic and secretomic analyses reveal unique features of the lignocellulolytic enzyme system of Penicillium decumbens.</title>
        <authorList>
            <person name="Liu G."/>
            <person name="Zhang L."/>
            <person name="Wei X."/>
            <person name="Zou G."/>
            <person name="Qin Y."/>
            <person name="Ma L."/>
            <person name="Li J."/>
            <person name="Zheng H."/>
            <person name="Wang S."/>
            <person name="Wang C."/>
            <person name="Xun L."/>
            <person name="Zhao G.-P."/>
            <person name="Zhou Z."/>
            <person name="Qu Y."/>
        </authorList>
    </citation>
    <scope>NUCLEOTIDE SEQUENCE [LARGE SCALE GENOMIC DNA]</scope>
    <source>
        <strain evidence="3">114-2 / CGMCC 5302</strain>
    </source>
</reference>